<comment type="caution">
    <text evidence="1">The sequence shown here is derived from an EMBL/GenBank/DDBJ whole genome shotgun (WGS) entry which is preliminary data.</text>
</comment>
<sequence length="168" mass="18622">MLFSFNMLKGFLLDYMSMQIVLIRPTDTFPVSIIYIIAAKSVSCNSLRFKSVVCPRLFVQYLTAEVKCSRTPEAHFVKPISVLTVQRSRLECTTSRVSPWSLCTAPACNKSKSALSLGTRSVKSTERIQVSLLKRSTNLNQGHQPNGLFLADADEAKPILIANSVSSF</sequence>
<accession>A0A0V1IC44</accession>
<organism evidence="1 2">
    <name type="scientific">Trichinella pseudospiralis</name>
    <name type="common">Parasitic roundworm</name>
    <dbReference type="NCBI Taxonomy" id="6337"/>
    <lineage>
        <taxon>Eukaryota</taxon>
        <taxon>Metazoa</taxon>
        <taxon>Ecdysozoa</taxon>
        <taxon>Nematoda</taxon>
        <taxon>Enoplea</taxon>
        <taxon>Dorylaimia</taxon>
        <taxon>Trichinellida</taxon>
        <taxon>Trichinellidae</taxon>
        <taxon>Trichinella</taxon>
    </lineage>
</organism>
<proteinExistence type="predicted"/>
<name>A0A0V1IC44_TRIPS</name>
<evidence type="ECO:0000313" key="2">
    <source>
        <dbReference type="Proteomes" id="UP000054805"/>
    </source>
</evidence>
<dbReference type="EMBL" id="JYDS01000253">
    <property type="protein sequence ID" value="KRZ20096.1"/>
    <property type="molecule type" value="Genomic_DNA"/>
</dbReference>
<dbReference type="AlphaFoldDB" id="A0A0V1IC44"/>
<reference evidence="1 2" key="1">
    <citation type="submission" date="2015-01" db="EMBL/GenBank/DDBJ databases">
        <title>Evolution of Trichinella species and genotypes.</title>
        <authorList>
            <person name="Korhonen P.K."/>
            <person name="Edoardo P."/>
            <person name="Giuseppe L.R."/>
            <person name="Gasser R.B."/>
        </authorList>
    </citation>
    <scope>NUCLEOTIDE SEQUENCE [LARGE SCALE GENOMIC DNA]</scope>
    <source>
        <strain evidence="1">ISS588</strain>
    </source>
</reference>
<gene>
    <name evidence="1" type="ORF">T4B_5610</name>
</gene>
<dbReference type="Proteomes" id="UP000054805">
    <property type="component" value="Unassembled WGS sequence"/>
</dbReference>
<protein>
    <submittedName>
        <fullName evidence="1">Uncharacterized protein</fullName>
    </submittedName>
</protein>
<evidence type="ECO:0000313" key="1">
    <source>
        <dbReference type="EMBL" id="KRZ20096.1"/>
    </source>
</evidence>
<keyword evidence="2" id="KW-1185">Reference proteome</keyword>